<organism evidence="2">
    <name type="scientific">uncultured Caudovirales phage</name>
    <dbReference type="NCBI Taxonomy" id="2100421"/>
    <lineage>
        <taxon>Viruses</taxon>
        <taxon>Duplodnaviria</taxon>
        <taxon>Heunggongvirae</taxon>
        <taxon>Uroviricota</taxon>
        <taxon>Caudoviricetes</taxon>
        <taxon>Peduoviridae</taxon>
        <taxon>Maltschvirus</taxon>
        <taxon>Maltschvirus maltsch</taxon>
    </lineage>
</organism>
<reference evidence="2" key="1">
    <citation type="submission" date="2020-04" db="EMBL/GenBank/DDBJ databases">
        <authorList>
            <person name="Chiriac C."/>
            <person name="Salcher M."/>
            <person name="Ghai R."/>
            <person name="Kavagutti S V."/>
        </authorList>
    </citation>
    <scope>NUCLEOTIDE SEQUENCE</scope>
</reference>
<keyword evidence="1" id="KW-0472">Membrane</keyword>
<keyword evidence="1" id="KW-0812">Transmembrane</keyword>
<accession>A0A6J5L6Y4</accession>
<evidence type="ECO:0000313" key="2">
    <source>
        <dbReference type="EMBL" id="CAB4129292.1"/>
    </source>
</evidence>
<dbReference type="EMBL" id="LR796233">
    <property type="protein sequence ID" value="CAB4129292.1"/>
    <property type="molecule type" value="Genomic_DNA"/>
</dbReference>
<feature type="transmembrane region" description="Helical" evidence="1">
    <location>
        <begin position="6"/>
        <end position="28"/>
    </location>
</feature>
<evidence type="ECO:0000256" key="1">
    <source>
        <dbReference type="SAM" id="Phobius"/>
    </source>
</evidence>
<gene>
    <name evidence="2" type="ORF">UFOVP112_390</name>
</gene>
<sequence>MNNVYSILVTIGGMLVMLGLLVLIRFANDATFTGWRLRRWHERSVPQVDRPWRPWFAWRPVRTVTGELVWWDTVYRMVGNTYVDQENFTWYYYGTVFEALKDNRD</sequence>
<keyword evidence="1" id="KW-1133">Transmembrane helix</keyword>
<name>A0A6J5L6Y4_9CAUD</name>
<protein>
    <submittedName>
        <fullName evidence="2">Uncharacterized protein</fullName>
    </submittedName>
</protein>
<proteinExistence type="predicted"/>